<dbReference type="RefSeq" id="WP_205159564.1">
    <property type="nucleotide sequence ID" value="NZ_JAFEUM010000008.1"/>
</dbReference>
<sequence length="126" mass="14397">MQLQFKSVKRWLIVAPLAVGLLSGCSLLEKLVYRIDINQGNFVEQSAVDRLRVGMTKEQVRYLLGSPMLIENGKPDTWYYIYHHTHGHNDPIQENLIVHFEDQGLARLEGDFTPSSQFDQGLNAIN</sequence>
<keyword evidence="2 4" id="KW-0472">Membrane</keyword>
<dbReference type="InterPro" id="IPR026592">
    <property type="entry name" value="BamE"/>
</dbReference>
<dbReference type="PANTHER" id="PTHR37482:SF1">
    <property type="entry name" value="OUTER MEMBRANE PROTEIN ASSEMBLY FACTOR BAME"/>
    <property type="match status" value="1"/>
</dbReference>
<comment type="subunit">
    <text evidence="4">Part of the Bam complex.</text>
</comment>
<protein>
    <recommendedName>
        <fullName evidence="4">Outer membrane protein assembly factor BamE</fullName>
    </recommendedName>
</protein>
<evidence type="ECO:0000313" key="7">
    <source>
        <dbReference type="Proteomes" id="UP000809621"/>
    </source>
</evidence>
<dbReference type="Gene3D" id="3.30.1450.10">
    <property type="match status" value="1"/>
</dbReference>
<dbReference type="EMBL" id="JAFEUM010000008">
    <property type="protein sequence ID" value="MBM7038080.1"/>
    <property type="molecule type" value="Genomic_DNA"/>
</dbReference>
<dbReference type="InterPro" id="IPR007450">
    <property type="entry name" value="BamE_dom"/>
</dbReference>
<evidence type="ECO:0000259" key="5">
    <source>
        <dbReference type="Pfam" id="PF04355"/>
    </source>
</evidence>
<accession>A0ABS2HKQ6</accession>
<comment type="similarity">
    <text evidence="4">Belongs to the BamE family.</text>
</comment>
<keyword evidence="7" id="KW-1185">Reference proteome</keyword>
<comment type="subcellular location">
    <subcellularLocation>
        <location evidence="4">Cell outer membrane</location>
        <topology evidence="4">Lipid-anchor</topology>
    </subcellularLocation>
</comment>
<keyword evidence="1 4" id="KW-0732">Signal</keyword>
<gene>
    <name evidence="4 6" type="primary">bamE</name>
    <name evidence="6" type="ORF">JQC93_16940</name>
</gene>
<dbReference type="PROSITE" id="PS51257">
    <property type="entry name" value="PROKAR_LIPOPROTEIN"/>
    <property type="match status" value="1"/>
</dbReference>
<comment type="caution">
    <text evidence="6">The sequence shown here is derived from an EMBL/GenBank/DDBJ whole genome shotgun (WGS) entry which is preliminary data.</text>
</comment>
<keyword evidence="3 4" id="KW-0998">Cell outer membrane</keyword>
<dbReference type="HAMAP" id="MF_00925">
    <property type="entry name" value="OM_assembly_BamE"/>
    <property type="match status" value="1"/>
</dbReference>
<name>A0ABS2HKQ6_9VIBR</name>
<dbReference type="NCBIfam" id="NF008585">
    <property type="entry name" value="PRK11548.1"/>
    <property type="match status" value="1"/>
</dbReference>
<organism evidence="6 7">
    <name type="scientific">Vibrio ulleungensis</name>
    <dbReference type="NCBI Taxonomy" id="2807619"/>
    <lineage>
        <taxon>Bacteria</taxon>
        <taxon>Pseudomonadati</taxon>
        <taxon>Pseudomonadota</taxon>
        <taxon>Gammaproteobacteria</taxon>
        <taxon>Vibrionales</taxon>
        <taxon>Vibrionaceae</taxon>
        <taxon>Vibrio</taxon>
    </lineage>
</organism>
<feature type="domain" description="Outer membrane protein assembly factor BamE" evidence="5">
    <location>
        <begin position="40"/>
        <end position="108"/>
    </location>
</feature>
<evidence type="ECO:0000256" key="1">
    <source>
        <dbReference type="ARBA" id="ARBA00022729"/>
    </source>
</evidence>
<dbReference type="Proteomes" id="UP000809621">
    <property type="component" value="Unassembled WGS sequence"/>
</dbReference>
<comment type="function">
    <text evidence="4">Part of the outer membrane protein assembly complex, which is involved in assembly and insertion of beta-barrel proteins into the outer membrane.</text>
</comment>
<dbReference type="InterPro" id="IPR037873">
    <property type="entry name" value="BamE-like"/>
</dbReference>
<evidence type="ECO:0000313" key="6">
    <source>
        <dbReference type="EMBL" id="MBM7038080.1"/>
    </source>
</evidence>
<evidence type="ECO:0000256" key="3">
    <source>
        <dbReference type="ARBA" id="ARBA00023237"/>
    </source>
</evidence>
<keyword evidence="4" id="KW-0564">Palmitate</keyword>
<dbReference type="Pfam" id="PF04355">
    <property type="entry name" value="BamE"/>
    <property type="match status" value="1"/>
</dbReference>
<reference evidence="6 7" key="1">
    <citation type="submission" date="2021-02" db="EMBL/GenBank/DDBJ databases">
        <authorList>
            <person name="Park J.-S."/>
        </authorList>
    </citation>
    <scope>NUCLEOTIDE SEQUENCE [LARGE SCALE GENOMIC DNA]</scope>
    <source>
        <strain evidence="6 7">188UL20-2</strain>
    </source>
</reference>
<proteinExistence type="inferred from homology"/>
<evidence type="ECO:0000256" key="2">
    <source>
        <dbReference type="ARBA" id="ARBA00023136"/>
    </source>
</evidence>
<evidence type="ECO:0000256" key="4">
    <source>
        <dbReference type="HAMAP-Rule" id="MF_00925"/>
    </source>
</evidence>
<dbReference type="PANTHER" id="PTHR37482">
    <property type="entry name" value="OUTER MEMBRANE PROTEIN ASSEMBLY FACTOR BAME"/>
    <property type="match status" value="1"/>
</dbReference>
<keyword evidence="4" id="KW-0449">Lipoprotein</keyword>